<organism evidence="1 2">
    <name type="scientific">Kordia algicida OT-1</name>
    <dbReference type="NCBI Taxonomy" id="391587"/>
    <lineage>
        <taxon>Bacteria</taxon>
        <taxon>Pseudomonadati</taxon>
        <taxon>Bacteroidota</taxon>
        <taxon>Flavobacteriia</taxon>
        <taxon>Flavobacteriales</taxon>
        <taxon>Flavobacteriaceae</taxon>
        <taxon>Kordia</taxon>
    </lineage>
</organism>
<dbReference type="Proteomes" id="UP000002945">
    <property type="component" value="Unassembled WGS sequence"/>
</dbReference>
<evidence type="ECO:0000313" key="2">
    <source>
        <dbReference type="Proteomes" id="UP000002945"/>
    </source>
</evidence>
<dbReference type="SUPFAM" id="SSF82185">
    <property type="entry name" value="Histone H3 K4-specific methyltransferase SET7/9 N-terminal domain"/>
    <property type="match status" value="1"/>
</dbReference>
<evidence type="ECO:0000313" key="1">
    <source>
        <dbReference type="EMBL" id="EDP96808.1"/>
    </source>
</evidence>
<dbReference type="AlphaFoldDB" id="A9DRK8"/>
<name>A9DRK8_9FLAO</name>
<dbReference type="OrthoDB" id="1260508at2"/>
<sequence>MKTLRIKAEDLDLVGLDGGGTEILHYQGKPFTGICLTYEDAGWLSLEKEFQDGYQEGWVRLYYENGQLEEEYFMHNNIMDPDLGGAWDEEGNPI</sequence>
<gene>
    <name evidence="1" type="ORF">KAOT1_16633</name>
</gene>
<reference evidence="1 2" key="1">
    <citation type="journal article" date="2011" name="J. Bacteriol.">
        <title>Genome sequence of the algicidal bacterium Kordia algicida OT-1.</title>
        <authorList>
            <person name="Lee H.S."/>
            <person name="Kang S.G."/>
            <person name="Kwon K.K."/>
            <person name="Lee J.H."/>
            <person name="Kim S.J."/>
        </authorList>
    </citation>
    <scope>NUCLEOTIDE SEQUENCE [LARGE SCALE GENOMIC DNA]</scope>
    <source>
        <strain evidence="1 2">OT-1</strain>
    </source>
</reference>
<protein>
    <submittedName>
        <fullName evidence="1">Uncharacterized protein</fullName>
    </submittedName>
</protein>
<proteinExistence type="predicted"/>
<accession>A9DRK8</accession>
<dbReference type="EMBL" id="ABIB01000003">
    <property type="protein sequence ID" value="EDP96808.1"/>
    <property type="molecule type" value="Genomic_DNA"/>
</dbReference>
<keyword evidence="2" id="KW-1185">Reference proteome</keyword>
<comment type="caution">
    <text evidence="1">The sequence shown here is derived from an EMBL/GenBank/DDBJ whole genome shotgun (WGS) entry which is preliminary data.</text>
</comment>
<dbReference type="STRING" id="391587.KAOT1_16633"/>
<dbReference type="eggNOG" id="ENOG502ZK2T">
    <property type="taxonomic scope" value="Bacteria"/>
</dbReference>
<dbReference type="RefSeq" id="WP_007095862.1">
    <property type="nucleotide sequence ID" value="NZ_CP142125.1"/>
</dbReference>
<dbReference type="HOGENOM" id="CLU_2382361_0_0_10"/>
<dbReference type="Gene3D" id="3.90.930.1">
    <property type="match status" value="1"/>
</dbReference>